<sequence>MTYYVLGGFDAEHARESGGFRLRVQGSRTFAEANFRCRSDYENEVFRQRIAYALRESEVGNVSLSKTFGIAKVGRSRERRAIEMMGSVTFVIQNVPG</sequence>
<reference evidence="1 2" key="1">
    <citation type="submission" date="2024-03" db="EMBL/GenBank/DDBJ databases">
        <title>Novel species of the genus Variovorax.</title>
        <authorList>
            <person name="Liu Q."/>
            <person name="Xin Y.-H."/>
        </authorList>
    </citation>
    <scope>NUCLEOTIDE SEQUENCE [LARGE SCALE GENOMIC DNA]</scope>
    <source>
        <strain evidence="1 2">KACC 18901</strain>
    </source>
</reference>
<gene>
    <name evidence="1" type="ORF">WKW79_29075</name>
</gene>
<dbReference type="Proteomes" id="UP001367030">
    <property type="component" value="Unassembled WGS sequence"/>
</dbReference>
<evidence type="ECO:0000313" key="2">
    <source>
        <dbReference type="Proteomes" id="UP001367030"/>
    </source>
</evidence>
<proteinExistence type="predicted"/>
<accession>A0ABU8XFR8</accession>
<dbReference type="EMBL" id="JBBKZS010000018">
    <property type="protein sequence ID" value="MEJ8858658.1"/>
    <property type="molecule type" value="Genomic_DNA"/>
</dbReference>
<comment type="caution">
    <text evidence="1">The sequence shown here is derived from an EMBL/GenBank/DDBJ whole genome shotgun (WGS) entry which is preliminary data.</text>
</comment>
<organism evidence="1 2">
    <name type="scientific">Variovorax robiniae</name>
    <dbReference type="NCBI Taxonomy" id="1836199"/>
    <lineage>
        <taxon>Bacteria</taxon>
        <taxon>Pseudomonadati</taxon>
        <taxon>Pseudomonadota</taxon>
        <taxon>Betaproteobacteria</taxon>
        <taxon>Burkholderiales</taxon>
        <taxon>Comamonadaceae</taxon>
        <taxon>Variovorax</taxon>
    </lineage>
</organism>
<dbReference type="RefSeq" id="WP_340338718.1">
    <property type="nucleotide sequence ID" value="NZ_JBBKZS010000018.1"/>
</dbReference>
<evidence type="ECO:0000313" key="1">
    <source>
        <dbReference type="EMBL" id="MEJ8858658.1"/>
    </source>
</evidence>
<keyword evidence="2" id="KW-1185">Reference proteome</keyword>
<name>A0ABU8XFR8_9BURK</name>
<protein>
    <submittedName>
        <fullName evidence="1">Uncharacterized protein</fullName>
    </submittedName>
</protein>